<gene>
    <name evidence="1" type="ORF">NAPIS_ORF02075</name>
</gene>
<protein>
    <submittedName>
        <fullName evidence="1">Reverse transcriptase</fullName>
    </submittedName>
</protein>
<keyword evidence="1" id="KW-0808">Transferase</keyword>
<dbReference type="OrthoDB" id="2194416at2759"/>
<dbReference type="Proteomes" id="UP000053780">
    <property type="component" value="Unassembled WGS sequence"/>
</dbReference>
<dbReference type="GO" id="GO:0003964">
    <property type="term" value="F:RNA-directed DNA polymerase activity"/>
    <property type="evidence" value="ECO:0007669"/>
    <property type="project" value="UniProtKB-KW"/>
</dbReference>
<accession>T0L6S3</accession>
<keyword evidence="1" id="KW-0548">Nucleotidyltransferase</keyword>
<evidence type="ECO:0000313" key="2">
    <source>
        <dbReference type="Proteomes" id="UP000053780"/>
    </source>
</evidence>
<proteinExistence type="predicted"/>
<dbReference type="HOGENOM" id="CLU_129986_0_0_1"/>
<dbReference type="AlphaFoldDB" id="T0L6S3"/>
<keyword evidence="2" id="KW-1185">Reference proteome</keyword>
<name>T0L6S3_9MICR</name>
<evidence type="ECO:0000313" key="1">
    <source>
        <dbReference type="EMBL" id="EQB60363.1"/>
    </source>
</evidence>
<organism evidence="1 2">
    <name type="scientific">Vairimorpha apis BRL 01</name>
    <dbReference type="NCBI Taxonomy" id="1037528"/>
    <lineage>
        <taxon>Eukaryota</taxon>
        <taxon>Fungi</taxon>
        <taxon>Fungi incertae sedis</taxon>
        <taxon>Microsporidia</taxon>
        <taxon>Nosematidae</taxon>
        <taxon>Vairimorpha</taxon>
    </lineage>
</organism>
<keyword evidence="1" id="KW-0695">RNA-directed DNA polymerase</keyword>
<dbReference type="EMBL" id="KE647298">
    <property type="protein sequence ID" value="EQB60363.1"/>
    <property type="molecule type" value="Genomic_DNA"/>
</dbReference>
<dbReference type="VEuPathDB" id="MicrosporidiaDB:NAPIS_ORF02075"/>
<reference evidence="1 2" key="1">
    <citation type="journal article" date="2013" name="BMC Genomics">
        <title>Genome sequencing and comparative genomics of honey bee microsporidia, Nosema apis reveal novel insights into host-parasite interactions.</title>
        <authorList>
            <person name="Chen Yp."/>
            <person name="Pettis J.S."/>
            <person name="Zhao Y."/>
            <person name="Liu X."/>
            <person name="Tallon L.J."/>
            <person name="Sadzewicz L.D."/>
            <person name="Li R."/>
            <person name="Zheng H."/>
            <person name="Huang S."/>
            <person name="Zhang X."/>
            <person name="Hamilton M.C."/>
            <person name="Pernal S.F."/>
            <person name="Melathopoulos A.P."/>
            <person name="Yan X."/>
            <person name="Evans J.D."/>
        </authorList>
    </citation>
    <scope>NUCLEOTIDE SEQUENCE [LARGE SCALE GENOMIC DNA]</scope>
    <source>
        <strain evidence="1 2">BRL 01</strain>
    </source>
</reference>
<sequence length="125" mass="14635">MDPLSKRLNSMFPKVQIPLSDQKSYSTNHLLFIDDLKILAEKEETLQIITTETKRFFSIIRLEMNIEKSATNSLISINDAVFMNNNDCFKYLEIIEDKTSKPTKAYWDLITKKLRNELICFVKPI</sequence>